<comment type="caution">
    <text evidence="1">The sequence shown here is derived from an EMBL/GenBank/DDBJ whole genome shotgun (WGS) entry which is preliminary data.</text>
</comment>
<keyword evidence="2" id="KW-1185">Reference proteome</keyword>
<accession>A0ABS8T4M7</accession>
<sequence>LGAIRGFRSSVSIGGLSSGRDNCCLPYNFYSKLEQQVKDIYIEYNPKQKGKLLSDTVVNPKGHEGTRNAHCMAIVTKNGKIMQHVVDEPYDVGVDEDDR</sequence>
<dbReference type="Proteomes" id="UP000823775">
    <property type="component" value="Unassembled WGS sequence"/>
</dbReference>
<feature type="non-terminal residue" evidence="1">
    <location>
        <position position="1"/>
    </location>
</feature>
<evidence type="ECO:0000313" key="1">
    <source>
        <dbReference type="EMBL" id="MCD7465579.1"/>
    </source>
</evidence>
<proteinExistence type="predicted"/>
<protein>
    <submittedName>
        <fullName evidence="1">Uncharacterized protein</fullName>
    </submittedName>
</protein>
<name>A0ABS8T4M7_DATST</name>
<evidence type="ECO:0000313" key="2">
    <source>
        <dbReference type="Proteomes" id="UP000823775"/>
    </source>
</evidence>
<gene>
    <name evidence="1" type="ORF">HAX54_001583</name>
</gene>
<dbReference type="EMBL" id="JACEIK010001062">
    <property type="protein sequence ID" value="MCD7465579.1"/>
    <property type="molecule type" value="Genomic_DNA"/>
</dbReference>
<organism evidence="1 2">
    <name type="scientific">Datura stramonium</name>
    <name type="common">Jimsonweed</name>
    <name type="synonym">Common thornapple</name>
    <dbReference type="NCBI Taxonomy" id="4076"/>
    <lineage>
        <taxon>Eukaryota</taxon>
        <taxon>Viridiplantae</taxon>
        <taxon>Streptophyta</taxon>
        <taxon>Embryophyta</taxon>
        <taxon>Tracheophyta</taxon>
        <taxon>Spermatophyta</taxon>
        <taxon>Magnoliopsida</taxon>
        <taxon>eudicotyledons</taxon>
        <taxon>Gunneridae</taxon>
        <taxon>Pentapetalae</taxon>
        <taxon>asterids</taxon>
        <taxon>lamiids</taxon>
        <taxon>Solanales</taxon>
        <taxon>Solanaceae</taxon>
        <taxon>Solanoideae</taxon>
        <taxon>Datureae</taxon>
        <taxon>Datura</taxon>
    </lineage>
</organism>
<reference evidence="1 2" key="1">
    <citation type="journal article" date="2021" name="BMC Genomics">
        <title>Datura genome reveals duplications of psychoactive alkaloid biosynthetic genes and high mutation rate following tissue culture.</title>
        <authorList>
            <person name="Rajewski A."/>
            <person name="Carter-House D."/>
            <person name="Stajich J."/>
            <person name="Litt A."/>
        </authorList>
    </citation>
    <scope>NUCLEOTIDE SEQUENCE [LARGE SCALE GENOMIC DNA]</scope>
    <source>
        <strain evidence="1">AR-01</strain>
    </source>
</reference>